<name>A0A077Y2S3_PLAYE</name>
<dbReference type="OrthoDB" id="376730at2759"/>
<reference evidence="1" key="3">
    <citation type="submission" date="2014-05" db="EMBL/GenBank/DDBJ databases">
        <authorList>
            <person name="Aslett A.Martin."/>
            <person name="De Silva Nishadi"/>
        </authorList>
    </citation>
    <scope>NUCLEOTIDE SEQUENCE</scope>
    <source>
        <strain evidence="1">YM</strain>
    </source>
</reference>
<proteinExistence type="predicted"/>
<dbReference type="GeneID" id="3791154"/>
<reference evidence="3 4" key="1">
    <citation type="journal article" date="2014" name="BMC Biol.">
        <title>A comprehensive evaluation of rodent malaria parasite genomes and gene expression.</title>
        <authorList>
            <person name="Otto T.D."/>
            <person name="Bohme U."/>
            <person name="Jackson A.P."/>
            <person name="Hunt M."/>
            <person name="Franke-Fayard B."/>
            <person name="Hoeijmakers W.A."/>
            <person name="Religa A.A."/>
            <person name="Robertson L."/>
            <person name="Sanders M."/>
            <person name="Ogun S.A."/>
            <person name="Cunningham D."/>
            <person name="Erhart A."/>
            <person name="Billker O."/>
            <person name="Khan S.M."/>
            <person name="Stunnenberg H.G."/>
            <person name="Langhorne J."/>
            <person name="Holder A.A."/>
            <person name="Waters A.P."/>
            <person name="Newbold C.I."/>
            <person name="Pain A."/>
            <person name="Berriman M."/>
            <person name="Janse C.J."/>
        </authorList>
    </citation>
    <scope>NUCLEOTIDE SEQUENCE [LARGE SCALE GENOMIC DNA]</scope>
    <source>
        <strain evidence="2 3">17X</strain>
        <strain evidence="1 4">YM</strain>
    </source>
</reference>
<dbReference type="Proteomes" id="UP000072874">
    <property type="component" value="Chromosome 1"/>
</dbReference>
<organism evidence="1 4">
    <name type="scientific">Plasmodium yoelii</name>
    <dbReference type="NCBI Taxonomy" id="5861"/>
    <lineage>
        <taxon>Eukaryota</taxon>
        <taxon>Sar</taxon>
        <taxon>Alveolata</taxon>
        <taxon>Apicomplexa</taxon>
        <taxon>Aconoidasida</taxon>
        <taxon>Haemosporida</taxon>
        <taxon>Plasmodiidae</taxon>
        <taxon>Plasmodium</taxon>
        <taxon>Plasmodium (Vinckeia)</taxon>
    </lineage>
</organism>
<sequence length="260" mass="30479">MYNSSNVSSNENKQIKSPVIYKSRARSLIQKNVENRSNMNINEHKNGTSIKDKIIRLFSSQHEKNEKDIQQTKLKSNENTCKKEENYNRIKNNSDDYDQTIEWQPVYHETCKIKLPVENYNNTKISLPEDVLDDWVSNQNKVSQKMNIPKTLNNKYENNNSVDKQMDLNCDFIFNKNIENKLCTQDNNEPCSKFKSYYNYYLVDEYLESLAKSQNKNLEATGLDENGQLYDNVSLHIKPIITSKQRLENGVPYDPQNLLN</sequence>
<dbReference type="EMBL" id="LM993655">
    <property type="protein sequence ID" value="VTZ71484.1"/>
    <property type="molecule type" value="Genomic_DNA"/>
</dbReference>
<protein>
    <submittedName>
        <fullName evidence="1">Uncharacterized protein</fullName>
    </submittedName>
</protein>
<accession>A0A077Y2S3</accession>
<dbReference type="Proteomes" id="UP000072904">
    <property type="component" value="Chromosome 1"/>
</dbReference>
<dbReference type="VEuPathDB" id="PlasmoDB:PY00627"/>
<dbReference type="EMBL" id="LK934629">
    <property type="protein sequence ID" value="CDU15889.1"/>
    <property type="molecule type" value="Genomic_DNA"/>
</dbReference>
<dbReference type="OMA" id="YSKFKYY"/>
<evidence type="ECO:0000313" key="4">
    <source>
        <dbReference type="Proteomes" id="UP000072904"/>
    </source>
</evidence>
<dbReference type="AlphaFoldDB" id="A0A077Y2S3"/>
<dbReference type="RefSeq" id="XP_725814.2">
    <property type="nucleotide sequence ID" value="XM_720721.2"/>
</dbReference>
<dbReference type="VEuPathDB" id="PlasmoDB:PY17X_0106000"/>
<dbReference type="VEuPathDB" id="PlasmoDB:Py17XNL_000104721"/>
<evidence type="ECO:0000313" key="1">
    <source>
        <dbReference type="EMBL" id="CDU15889.1"/>
    </source>
</evidence>
<dbReference type="KEGG" id="pyo:PY17X_0106000"/>
<gene>
    <name evidence="2" type="ORF">PY17X_0106000</name>
    <name evidence="1" type="ORF">PYYM_0105400</name>
</gene>
<evidence type="ECO:0000313" key="3">
    <source>
        <dbReference type="Proteomes" id="UP000072874"/>
    </source>
</evidence>
<reference evidence="2" key="4">
    <citation type="submission" date="2019-05" db="EMBL/GenBank/DDBJ databases">
        <authorList>
            <consortium name="Pathogen Informatics"/>
        </authorList>
    </citation>
    <scope>NUCLEOTIDE SEQUENCE</scope>
    <source>
        <strain evidence="2">17X</strain>
    </source>
</reference>
<evidence type="ECO:0000313" key="2">
    <source>
        <dbReference type="EMBL" id="VTZ71484.1"/>
    </source>
</evidence>
<dbReference type="VEuPathDB" id="PlasmoDB:PYYM_0105400"/>
<reference evidence="2" key="2">
    <citation type="submission" date="2014-05" db="EMBL/GenBank/DDBJ databases">
        <authorList>
            <person name="Aslett M.A."/>
            <person name="De Silva N."/>
        </authorList>
    </citation>
    <scope>NUCLEOTIDE SEQUENCE</scope>
    <source>
        <strain evidence="2">17X</strain>
    </source>
</reference>